<dbReference type="AlphaFoldDB" id="A0A841YEQ3"/>
<feature type="domain" description="DUF4352" evidence="3">
    <location>
        <begin position="48"/>
        <end position="150"/>
    </location>
</feature>
<dbReference type="EMBL" id="JAARPY010000006">
    <property type="protein sequence ID" value="MBC1398703.1"/>
    <property type="molecule type" value="Genomic_DNA"/>
</dbReference>
<dbReference type="PROSITE" id="PS51257">
    <property type="entry name" value="PROKAR_LIPOPROTEIN"/>
    <property type="match status" value="1"/>
</dbReference>
<dbReference type="Pfam" id="PF11611">
    <property type="entry name" value="DUF4352"/>
    <property type="match status" value="1"/>
</dbReference>
<reference evidence="4 5" key="1">
    <citation type="submission" date="2020-03" db="EMBL/GenBank/DDBJ databases">
        <title>Soil Listeria distribution.</title>
        <authorList>
            <person name="Liao J."/>
            <person name="Wiedmann M."/>
        </authorList>
    </citation>
    <scope>NUCLEOTIDE SEQUENCE [LARGE SCALE GENOMIC DNA]</scope>
    <source>
        <strain evidence="4 5">FSL L7-1645</strain>
    </source>
</reference>
<keyword evidence="1 2" id="KW-0732">Signal</keyword>
<dbReference type="RefSeq" id="WP_007545371.1">
    <property type="nucleotide sequence ID" value="NZ_JAARPY010000006.1"/>
</dbReference>
<accession>A0A841YEQ3</accession>
<evidence type="ECO:0000256" key="2">
    <source>
        <dbReference type="SAM" id="SignalP"/>
    </source>
</evidence>
<dbReference type="InterPro" id="IPR029051">
    <property type="entry name" value="DUF4352"/>
</dbReference>
<feature type="chain" id="PRO_5032697514" evidence="2">
    <location>
        <begin position="22"/>
        <end position="166"/>
    </location>
</feature>
<proteinExistence type="predicted"/>
<gene>
    <name evidence="4" type="ORF">HB844_07475</name>
</gene>
<dbReference type="Gene3D" id="2.60.40.1240">
    <property type="match status" value="1"/>
</dbReference>
<evidence type="ECO:0000313" key="5">
    <source>
        <dbReference type="Proteomes" id="UP000571128"/>
    </source>
</evidence>
<organism evidence="4 5">
    <name type="scientific">Listeria fleischmannii</name>
    <dbReference type="NCBI Taxonomy" id="1069827"/>
    <lineage>
        <taxon>Bacteria</taxon>
        <taxon>Bacillati</taxon>
        <taxon>Bacillota</taxon>
        <taxon>Bacilli</taxon>
        <taxon>Bacillales</taxon>
        <taxon>Listeriaceae</taxon>
        <taxon>Listeria</taxon>
    </lineage>
</organism>
<protein>
    <submittedName>
        <fullName evidence="4">DUF4352 domain-containing protein</fullName>
    </submittedName>
</protein>
<evidence type="ECO:0000259" key="3">
    <source>
        <dbReference type="Pfam" id="PF11611"/>
    </source>
</evidence>
<evidence type="ECO:0000256" key="1">
    <source>
        <dbReference type="ARBA" id="ARBA00022729"/>
    </source>
</evidence>
<name>A0A841YEQ3_9LIST</name>
<comment type="caution">
    <text evidence="4">The sequence shown here is derived from an EMBL/GenBank/DDBJ whole genome shotgun (WGS) entry which is preliminary data.</text>
</comment>
<feature type="signal peptide" evidence="2">
    <location>
        <begin position="1"/>
        <end position="21"/>
    </location>
</feature>
<sequence length="166" mass="17885">MKKFLLIAASSVCLISLTACSDSTTNEEPSKQEEKTSVKATEKTSYAVKTVNNVEMKIKDIQTTENGKGDKNIVQMNLDFKNGNDTAYGIGGNDFILESGDKTYKAKSDANNIGTEITKGKTVSGSVSFEIPKDSKTAEFSYKPVVVGNGKSKVLATWKVTIPANK</sequence>
<dbReference type="InterPro" id="IPR029050">
    <property type="entry name" value="Immunoprotect_excell_Ig-like"/>
</dbReference>
<dbReference type="Proteomes" id="UP000571128">
    <property type="component" value="Unassembled WGS sequence"/>
</dbReference>
<evidence type="ECO:0000313" key="4">
    <source>
        <dbReference type="EMBL" id="MBC1398703.1"/>
    </source>
</evidence>